<feature type="compositionally biased region" description="Low complexity" evidence="1">
    <location>
        <begin position="127"/>
        <end position="155"/>
    </location>
</feature>
<dbReference type="Proteomes" id="UP000030760">
    <property type="component" value="Unassembled WGS sequence"/>
</dbReference>
<evidence type="ECO:0000313" key="3">
    <source>
        <dbReference type="Proteomes" id="UP000030760"/>
    </source>
</evidence>
<organism evidence="2 3">
    <name type="scientific">Streptomyces bottropensis ATCC 25435</name>
    <dbReference type="NCBI Taxonomy" id="1054862"/>
    <lineage>
        <taxon>Bacteria</taxon>
        <taxon>Bacillati</taxon>
        <taxon>Actinomycetota</taxon>
        <taxon>Actinomycetes</taxon>
        <taxon>Kitasatosporales</taxon>
        <taxon>Streptomycetaceae</taxon>
        <taxon>Streptomyces</taxon>
    </lineage>
</organism>
<gene>
    <name evidence="2" type="ORF">SBD_2290</name>
</gene>
<dbReference type="AlphaFoldDB" id="M3FTU0"/>
<accession>M3FTU0</accession>
<feature type="compositionally biased region" description="Basic and acidic residues" evidence="1">
    <location>
        <begin position="84"/>
        <end position="94"/>
    </location>
</feature>
<feature type="region of interest" description="Disordered" evidence="1">
    <location>
        <begin position="58"/>
        <end position="155"/>
    </location>
</feature>
<sequence>MVTRRCRASGTADLYATVHRLGFRRRSRQPSEYALHERPRIEPGHSYVIALRWEPARCSEGDEPDAAGWVGLGSGSTLPFDEDTLGKGEFEGTERPAPSPSATTGDDTPVADLLTGQGADQIKELLATTSSTPTPTTSSGPSNAGSSAPTTSGAC</sequence>
<dbReference type="EMBL" id="KB405064">
    <property type="protein sequence ID" value="EMF56380.1"/>
    <property type="molecule type" value="Genomic_DNA"/>
</dbReference>
<evidence type="ECO:0000256" key="1">
    <source>
        <dbReference type="SAM" id="MobiDB-lite"/>
    </source>
</evidence>
<reference evidence="3" key="1">
    <citation type="journal article" date="2013" name="Genome Announc.">
        <title>Draft Genome Sequence of Streptomyces bottropensis ATCC 25435, a Bottromycin-Producing Actinomycete.</title>
        <authorList>
            <person name="Zhang H."/>
            <person name="Zhou W."/>
            <person name="Zhuang Y."/>
            <person name="Liang X."/>
            <person name="Liu T."/>
        </authorList>
    </citation>
    <scope>NUCLEOTIDE SEQUENCE [LARGE SCALE GENOMIC DNA]</scope>
    <source>
        <strain evidence="3">ATCC 25435</strain>
    </source>
</reference>
<protein>
    <submittedName>
        <fullName evidence="2">Uncharacterized protein</fullName>
    </submittedName>
</protein>
<proteinExistence type="predicted"/>
<evidence type="ECO:0000313" key="2">
    <source>
        <dbReference type="EMBL" id="EMF56380.1"/>
    </source>
</evidence>
<name>M3FTU0_9ACTN</name>